<proteinExistence type="predicted"/>
<dbReference type="InterPro" id="IPR053781">
    <property type="entry name" value="F-box_AtFBL13-like"/>
</dbReference>
<accession>A0A9Q1QCN0</accession>
<evidence type="ECO:0000259" key="1">
    <source>
        <dbReference type="PROSITE" id="PS50181"/>
    </source>
</evidence>
<keyword evidence="3" id="KW-1185">Reference proteome</keyword>
<dbReference type="InterPro" id="IPR050232">
    <property type="entry name" value="FBL13/AtMIF1-like"/>
</dbReference>
<dbReference type="PANTHER" id="PTHR31900">
    <property type="entry name" value="F-BOX/RNI SUPERFAMILY PROTEIN-RELATED"/>
    <property type="match status" value="1"/>
</dbReference>
<dbReference type="InterPro" id="IPR036047">
    <property type="entry name" value="F-box-like_dom_sf"/>
</dbReference>
<evidence type="ECO:0000313" key="3">
    <source>
        <dbReference type="Proteomes" id="UP001153076"/>
    </source>
</evidence>
<dbReference type="Pfam" id="PF00646">
    <property type="entry name" value="F-box"/>
    <property type="match status" value="1"/>
</dbReference>
<dbReference type="SUPFAM" id="SSF52058">
    <property type="entry name" value="L domain-like"/>
    <property type="match status" value="1"/>
</dbReference>
<dbReference type="InterPro" id="IPR055411">
    <property type="entry name" value="LRR_FXL15/At3g58940/PEG3-like"/>
</dbReference>
<dbReference type="AlphaFoldDB" id="A0A9Q1QCN0"/>
<dbReference type="SUPFAM" id="SSF81383">
    <property type="entry name" value="F-box domain"/>
    <property type="match status" value="1"/>
</dbReference>
<dbReference type="SMART" id="SM00256">
    <property type="entry name" value="FBOX"/>
    <property type="match status" value="1"/>
</dbReference>
<reference evidence="2" key="1">
    <citation type="submission" date="2022-04" db="EMBL/GenBank/DDBJ databases">
        <title>Carnegiea gigantea Genome sequencing and assembly v2.</title>
        <authorList>
            <person name="Copetti D."/>
            <person name="Sanderson M.J."/>
            <person name="Burquez A."/>
            <person name="Wojciechowski M.F."/>
        </authorList>
    </citation>
    <scope>NUCLEOTIDE SEQUENCE</scope>
    <source>
        <strain evidence="2">SGP5-SGP5p</strain>
        <tissue evidence="2">Aerial part</tissue>
    </source>
</reference>
<evidence type="ECO:0000313" key="2">
    <source>
        <dbReference type="EMBL" id="KAJ8435930.1"/>
    </source>
</evidence>
<protein>
    <recommendedName>
        <fullName evidence="1">F-box domain-containing protein</fullName>
    </recommendedName>
</protein>
<dbReference type="Gene3D" id="1.20.1280.50">
    <property type="match status" value="1"/>
</dbReference>
<comment type="caution">
    <text evidence="2">The sequence shown here is derived from an EMBL/GenBank/DDBJ whole genome shotgun (WGS) entry which is preliminary data.</text>
</comment>
<dbReference type="Pfam" id="PF24758">
    <property type="entry name" value="LRR_At5g56370"/>
    <property type="match status" value="1"/>
</dbReference>
<name>A0A9Q1QCN0_9CARY</name>
<feature type="domain" description="F-box" evidence="1">
    <location>
        <begin position="13"/>
        <end position="49"/>
    </location>
</feature>
<dbReference type="PROSITE" id="PS50181">
    <property type="entry name" value="FBOX"/>
    <property type="match status" value="1"/>
</dbReference>
<dbReference type="Proteomes" id="UP001153076">
    <property type="component" value="Unassembled WGS sequence"/>
</dbReference>
<dbReference type="Gene3D" id="3.80.10.10">
    <property type="entry name" value="Ribonuclease Inhibitor"/>
    <property type="match status" value="1"/>
</dbReference>
<gene>
    <name evidence="2" type="ORF">Cgig2_013277</name>
</gene>
<organism evidence="2 3">
    <name type="scientific">Carnegiea gigantea</name>
    <dbReference type="NCBI Taxonomy" id="171969"/>
    <lineage>
        <taxon>Eukaryota</taxon>
        <taxon>Viridiplantae</taxon>
        <taxon>Streptophyta</taxon>
        <taxon>Embryophyta</taxon>
        <taxon>Tracheophyta</taxon>
        <taxon>Spermatophyta</taxon>
        <taxon>Magnoliopsida</taxon>
        <taxon>eudicotyledons</taxon>
        <taxon>Gunneridae</taxon>
        <taxon>Pentapetalae</taxon>
        <taxon>Caryophyllales</taxon>
        <taxon>Cactineae</taxon>
        <taxon>Cactaceae</taxon>
        <taxon>Cactoideae</taxon>
        <taxon>Echinocereeae</taxon>
        <taxon>Carnegiea</taxon>
    </lineage>
</organism>
<dbReference type="InterPro" id="IPR032675">
    <property type="entry name" value="LRR_dom_sf"/>
</dbReference>
<dbReference type="InterPro" id="IPR001810">
    <property type="entry name" value="F-box_dom"/>
</dbReference>
<dbReference type="CDD" id="cd22160">
    <property type="entry name" value="F-box_AtFBL13-like"/>
    <property type="match status" value="1"/>
</dbReference>
<dbReference type="OrthoDB" id="612216at2759"/>
<dbReference type="EMBL" id="JAKOGI010000375">
    <property type="protein sequence ID" value="KAJ8435930.1"/>
    <property type="molecule type" value="Genomic_DNA"/>
</dbReference>
<dbReference type="PANTHER" id="PTHR31900:SF30">
    <property type="entry name" value="SUPERFAMILY PROTEIN, PUTATIVE-RELATED"/>
    <property type="match status" value="1"/>
</dbReference>
<sequence length="387" mass="44923">MDSHKKQKLHQEKDILSSLPDCVLTHILFFLPTKDAVSTCILSSRWRDLWAGLPNIDLDDRLVYFRDMDFVHSYEYVPFMDFVDRILFRHGLSNMTRFRLSCVVCFCPSRISTWISFAIRQNLQELDLHLDLEIPFVLPQCVFSCTSLRVLKIDMECALVVPQMVSLPNLKTLYLVLVEFSDEESANKLFGSCPILEELYLLDCEWRVETVTISTPKLRTLRIDDHYCCGLLHESSDCIIEVQAPNLISFKYNGNLSNEIFLKKSPLLATASIVVYIEPAERIFDMSPRVAELINGLQNVEILMMSNDAIQSLLLAEKFFAWHPVFQKLTYMEVFMENDNDCLEAMLELLRILPHLEVLALPMNGYHNVQAIGPPTPYLFERRRWLR</sequence>